<dbReference type="AlphaFoldDB" id="A0A820GEH6"/>
<reference evidence="1" key="1">
    <citation type="submission" date="2021-02" db="EMBL/GenBank/DDBJ databases">
        <authorList>
            <person name="Nowell W R."/>
        </authorList>
    </citation>
    <scope>NUCLEOTIDE SEQUENCE</scope>
</reference>
<keyword evidence="2" id="KW-1185">Reference proteome</keyword>
<name>A0A820GEH6_9BILA</name>
<feature type="non-terminal residue" evidence="1">
    <location>
        <position position="134"/>
    </location>
</feature>
<proteinExistence type="predicted"/>
<accession>A0A820GEH6</accession>
<evidence type="ECO:0000313" key="1">
    <source>
        <dbReference type="EMBL" id="CAF4275637.1"/>
    </source>
</evidence>
<protein>
    <submittedName>
        <fullName evidence="1">Uncharacterized protein</fullName>
    </submittedName>
</protein>
<dbReference type="Proteomes" id="UP000663866">
    <property type="component" value="Unassembled WGS sequence"/>
</dbReference>
<sequence>MQNSPSPSFPLYNVDIIIENGVSILDLIDRVNENLQDEHRVLILVALLGDATCIVKQPTPNNTFASLVKAKSGYPATSVLEFAAVAHADWQSRSSDRQIYWTLPYYLDMVCYNNYRLRSPLPEDLYEMSLESAQ</sequence>
<gene>
    <name evidence="1" type="ORF">OVN521_LOCUS30342</name>
</gene>
<organism evidence="1 2">
    <name type="scientific">Rotaria magnacalcarata</name>
    <dbReference type="NCBI Taxonomy" id="392030"/>
    <lineage>
        <taxon>Eukaryota</taxon>
        <taxon>Metazoa</taxon>
        <taxon>Spiralia</taxon>
        <taxon>Gnathifera</taxon>
        <taxon>Rotifera</taxon>
        <taxon>Eurotatoria</taxon>
        <taxon>Bdelloidea</taxon>
        <taxon>Philodinida</taxon>
        <taxon>Philodinidae</taxon>
        <taxon>Rotaria</taxon>
    </lineage>
</organism>
<dbReference type="EMBL" id="CAJOBG010009886">
    <property type="protein sequence ID" value="CAF4275637.1"/>
    <property type="molecule type" value="Genomic_DNA"/>
</dbReference>
<evidence type="ECO:0000313" key="2">
    <source>
        <dbReference type="Proteomes" id="UP000663866"/>
    </source>
</evidence>
<comment type="caution">
    <text evidence="1">The sequence shown here is derived from an EMBL/GenBank/DDBJ whole genome shotgun (WGS) entry which is preliminary data.</text>
</comment>